<proteinExistence type="predicted"/>
<keyword evidence="1" id="KW-0677">Repeat</keyword>
<dbReference type="SUPFAM" id="SSF48452">
    <property type="entry name" value="TPR-like"/>
    <property type="match status" value="1"/>
</dbReference>
<evidence type="ECO:0000313" key="4">
    <source>
        <dbReference type="EMBL" id="MBI1682428.1"/>
    </source>
</evidence>
<dbReference type="Pfam" id="PF00515">
    <property type="entry name" value="TPR_1"/>
    <property type="match status" value="1"/>
</dbReference>
<dbReference type="Proteomes" id="UP000639859">
    <property type="component" value="Unassembled WGS sequence"/>
</dbReference>
<protein>
    <submittedName>
        <fullName evidence="4">Tetratricopeptide repeat protein</fullName>
    </submittedName>
</protein>
<evidence type="ECO:0000256" key="3">
    <source>
        <dbReference type="PROSITE-ProRule" id="PRU00339"/>
    </source>
</evidence>
<sequence length="195" mass="21021">MNTQTAKSRPPARGWILGVAALALLTPPGGAGASTLIFGGGMAQDCSEAVVRGRSDDTTMRLCTSALEVEALKSGDRARTLVNRGVIQLRRKAYVEARDDFDAAGRIDPKLGEAYVNRGAAFVAEERFVEGLAEIDRGLALGVVSPERAFYNRGLAHENLGDLPAAYRDYRRASELDPDWAAPKEELARFSIESP</sequence>
<dbReference type="SMART" id="SM00028">
    <property type="entry name" value="TPR"/>
    <property type="match status" value="3"/>
</dbReference>
<dbReference type="InterPro" id="IPR019734">
    <property type="entry name" value="TPR_rpt"/>
</dbReference>
<name>A0ABS0SS76_9CAUL</name>
<keyword evidence="5" id="KW-1185">Reference proteome</keyword>
<reference evidence="4 5" key="1">
    <citation type="submission" date="2020-11" db="EMBL/GenBank/DDBJ databases">
        <title>genome sequence of strain KACC 18849.</title>
        <authorList>
            <person name="Gao J."/>
            <person name="Zhang X."/>
        </authorList>
    </citation>
    <scope>NUCLEOTIDE SEQUENCE [LARGE SCALE GENOMIC DNA]</scope>
    <source>
        <strain evidence="4 5">KACC 18849</strain>
    </source>
</reference>
<dbReference type="InterPro" id="IPR050498">
    <property type="entry name" value="Ycf3"/>
</dbReference>
<feature type="repeat" description="TPR" evidence="3">
    <location>
        <begin position="147"/>
        <end position="180"/>
    </location>
</feature>
<dbReference type="PROSITE" id="PS50005">
    <property type="entry name" value="TPR"/>
    <property type="match status" value="1"/>
</dbReference>
<evidence type="ECO:0000256" key="2">
    <source>
        <dbReference type="ARBA" id="ARBA00022803"/>
    </source>
</evidence>
<dbReference type="RefSeq" id="WP_198574381.1">
    <property type="nucleotide sequence ID" value="NZ_JADWOX010000001.1"/>
</dbReference>
<accession>A0ABS0SS76</accession>
<comment type="caution">
    <text evidence="4">The sequence shown here is derived from an EMBL/GenBank/DDBJ whole genome shotgun (WGS) entry which is preliminary data.</text>
</comment>
<organism evidence="4 5">
    <name type="scientific">Caulobacter hibisci</name>
    <dbReference type="NCBI Taxonomy" id="2035993"/>
    <lineage>
        <taxon>Bacteria</taxon>
        <taxon>Pseudomonadati</taxon>
        <taxon>Pseudomonadota</taxon>
        <taxon>Alphaproteobacteria</taxon>
        <taxon>Caulobacterales</taxon>
        <taxon>Caulobacteraceae</taxon>
        <taxon>Caulobacter</taxon>
    </lineage>
</organism>
<dbReference type="EMBL" id="JADWOX010000001">
    <property type="protein sequence ID" value="MBI1682428.1"/>
    <property type="molecule type" value="Genomic_DNA"/>
</dbReference>
<evidence type="ECO:0000256" key="1">
    <source>
        <dbReference type="ARBA" id="ARBA00022737"/>
    </source>
</evidence>
<dbReference type="InterPro" id="IPR011990">
    <property type="entry name" value="TPR-like_helical_dom_sf"/>
</dbReference>
<keyword evidence="2 3" id="KW-0802">TPR repeat</keyword>
<dbReference type="PANTHER" id="PTHR44858">
    <property type="entry name" value="TETRATRICOPEPTIDE REPEAT PROTEIN 6"/>
    <property type="match status" value="1"/>
</dbReference>
<evidence type="ECO:0000313" key="5">
    <source>
        <dbReference type="Proteomes" id="UP000639859"/>
    </source>
</evidence>
<gene>
    <name evidence="4" type="ORF">I4Q42_01960</name>
</gene>
<dbReference type="PANTHER" id="PTHR44858:SF1">
    <property type="entry name" value="UDP-N-ACETYLGLUCOSAMINE--PEPTIDE N-ACETYLGLUCOSAMINYLTRANSFERASE SPINDLY-RELATED"/>
    <property type="match status" value="1"/>
</dbReference>
<dbReference type="Gene3D" id="1.25.40.10">
    <property type="entry name" value="Tetratricopeptide repeat domain"/>
    <property type="match status" value="2"/>
</dbReference>